<evidence type="ECO:0000256" key="1">
    <source>
        <dbReference type="ARBA" id="ARBA00010641"/>
    </source>
</evidence>
<dbReference type="GO" id="GO:0006352">
    <property type="term" value="P:DNA-templated transcription initiation"/>
    <property type="evidence" value="ECO:0007669"/>
    <property type="project" value="InterPro"/>
</dbReference>
<dbReference type="SUPFAM" id="SSF88946">
    <property type="entry name" value="Sigma2 domain of RNA polymerase sigma factors"/>
    <property type="match status" value="1"/>
</dbReference>
<protein>
    <submittedName>
        <fullName evidence="7">Sigma-70 family RNA polymerase sigma factor</fullName>
    </submittedName>
</protein>
<dbReference type="InterPro" id="IPR039425">
    <property type="entry name" value="RNA_pol_sigma-70-like"/>
</dbReference>
<sequence length="173" mass="19542">MQDMIVLVEPLIPALRRYARSLLREPAAADDLVQDCLERAITRWGQRRSDCDVRSWLFAILHNLAINQMRQAARRGVHVAIEDSDETAFSRAPTQEDGIRHRDIHDALEALPEEQRSVILLVSVEGLSYADTAKVLGVPIGTVMSRLSRGRERLQRSLDTGVVVKTPNLRRVK</sequence>
<dbReference type="NCBIfam" id="TIGR02937">
    <property type="entry name" value="sigma70-ECF"/>
    <property type="match status" value="1"/>
</dbReference>
<dbReference type="Pfam" id="PF08281">
    <property type="entry name" value="Sigma70_r4_2"/>
    <property type="match status" value="1"/>
</dbReference>
<dbReference type="InterPro" id="IPR053866">
    <property type="entry name" value="PhyR_sigma2"/>
</dbReference>
<organism evidence="7 8">
    <name type="scientific">Hansschlegelia zhihuaiae</name>
    <dbReference type="NCBI Taxonomy" id="405005"/>
    <lineage>
        <taxon>Bacteria</taxon>
        <taxon>Pseudomonadati</taxon>
        <taxon>Pseudomonadota</taxon>
        <taxon>Alphaproteobacteria</taxon>
        <taxon>Hyphomicrobiales</taxon>
        <taxon>Methylopilaceae</taxon>
        <taxon>Hansschlegelia</taxon>
    </lineage>
</organism>
<dbReference type="InterPro" id="IPR013324">
    <property type="entry name" value="RNA_pol_sigma_r3/r4-like"/>
</dbReference>
<dbReference type="GO" id="GO:0016987">
    <property type="term" value="F:sigma factor activity"/>
    <property type="evidence" value="ECO:0007669"/>
    <property type="project" value="UniProtKB-KW"/>
</dbReference>
<dbReference type="OrthoDB" id="9797134at2"/>
<evidence type="ECO:0000256" key="4">
    <source>
        <dbReference type="ARBA" id="ARBA00023163"/>
    </source>
</evidence>
<feature type="domain" description="RNA polymerase sigma factor 70 region 4 type 2" evidence="5">
    <location>
        <begin position="102"/>
        <end position="154"/>
    </location>
</feature>
<dbReference type="Pfam" id="PF22029">
    <property type="entry name" value="PhyR_sigma2"/>
    <property type="match status" value="1"/>
</dbReference>
<gene>
    <name evidence="7" type="ORF">EK403_15855</name>
</gene>
<dbReference type="CDD" id="cd06171">
    <property type="entry name" value="Sigma70_r4"/>
    <property type="match status" value="1"/>
</dbReference>
<dbReference type="InterPro" id="IPR036388">
    <property type="entry name" value="WH-like_DNA-bd_sf"/>
</dbReference>
<evidence type="ECO:0000313" key="7">
    <source>
        <dbReference type="EMBL" id="RXF70885.1"/>
    </source>
</evidence>
<evidence type="ECO:0000259" key="6">
    <source>
        <dbReference type="Pfam" id="PF22029"/>
    </source>
</evidence>
<dbReference type="Gene3D" id="1.10.1740.10">
    <property type="match status" value="1"/>
</dbReference>
<evidence type="ECO:0000313" key="8">
    <source>
        <dbReference type="Proteomes" id="UP000289708"/>
    </source>
</evidence>
<evidence type="ECO:0000256" key="2">
    <source>
        <dbReference type="ARBA" id="ARBA00023015"/>
    </source>
</evidence>
<dbReference type="InterPro" id="IPR014284">
    <property type="entry name" value="RNA_pol_sigma-70_dom"/>
</dbReference>
<dbReference type="InterPro" id="IPR013325">
    <property type="entry name" value="RNA_pol_sigma_r2"/>
</dbReference>
<dbReference type="Gene3D" id="1.10.10.10">
    <property type="entry name" value="Winged helix-like DNA-binding domain superfamily/Winged helix DNA-binding domain"/>
    <property type="match status" value="1"/>
</dbReference>
<comment type="similarity">
    <text evidence="1">Belongs to the sigma-70 factor family. ECF subfamily.</text>
</comment>
<dbReference type="PANTHER" id="PTHR43133:SF25">
    <property type="entry name" value="RNA POLYMERASE SIGMA FACTOR RFAY-RELATED"/>
    <property type="match status" value="1"/>
</dbReference>
<dbReference type="Proteomes" id="UP000289708">
    <property type="component" value="Unassembled WGS sequence"/>
</dbReference>
<dbReference type="SUPFAM" id="SSF88659">
    <property type="entry name" value="Sigma3 and sigma4 domains of RNA polymerase sigma factors"/>
    <property type="match status" value="1"/>
</dbReference>
<evidence type="ECO:0000259" key="5">
    <source>
        <dbReference type="Pfam" id="PF08281"/>
    </source>
</evidence>
<dbReference type="GO" id="GO:0003677">
    <property type="term" value="F:DNA binding"/>
    <property type="evidence" value="ECO:0007669"/>
    <property type="project" value="InterPro"/>
</dbReference>
<dbReference type="InterPro" id="IPR013249">
    <property type="entry name" value="RNA_pol_sigma70_r4_t2"/>
</dbReference>
<proteinExistence type="inferred from homology"/>
<feature type="domain" description="PhyR sigma2" evidence="6">
    <location>
        <begin position="8"/>
        <end position="62"/>
    </location>
</feature>
<keyword evidence="8" id="KW-1185">Reference proteome</keyword>
<comment type="caution">
    <text evidence="7">The sequence shown here is derived from an EMBL/GenBank/DDBJ whole genome shotgun (WGS) entry which is preliminary data.</text>
</comment>
<name>A0A4Q0MCG1_9HYPH</name>
<keyword evidence="4" id="KW-0804">Transcription</keyword>
<accession>A0A4Q0MCG1</accession>
<reference evidence="7 8" key="1">
    <citation type="submission" date="2018-12" db="EMBL/GenBank/DDBJ databases">
        <title>bacterium Hansschlegelia zhihuaiae S113.</title>
        <authorList>
            <person name="He J."/>
        </authorList>
    </citation>
    <scope>NUCLEOTIDE SEQUENCE [LARGE SCALE GENOMIC DNA]</scope>
    <source>
        <strain evidence="7 8">S 113</strain>
    </source>
</reference>
<dbReference type="PANTHER" id="PTHR43133">
    <property type="entry name" value="RNA POLYMERASE ECF-TYPE SIGMA FACTO"/>
    <property type="match status" value="1"/>
</dbReference>
<keyword evidence="3" id="KW-0731">Sigma factor</keyword>
<dbReference type="RefSeq" id="WP_128778451.1">
    <property type="nucleotide sequence ID" value="NZ_RYFI01000016.1"/>
</dbReference>
<keyword evidence="2" id="KW-0805">Transcription regulation</keyword>
<dbReference type="EMBL" id="RYFI01000016">
    <property type="protein sequence ID" value="RXF70885.1"/>
    <property type="molecule type" value="Genomic_DNA"/>
</dbReference>
<evidence type="ECO:0000256" key="3">
    <source>
        <dbReference type="ARBA" id="ARBA00023082"/>
    </source>
</evidence>
<dbReference type="AlphaFoldDB" id="A0A4Q0MCG1"/>